<dbReference type="eggNOG" id="ENOG503335R">
    <property type="taxonomic scope" value="Bacteria"/>
</dbReference>
<name>E6MGX2_9FIRM</name>
<proteinExistence type="predicted"/>
<dbReference type="HOGENOM" id="CLU_798927_0_0_9"/>
<gene>
    <name evidence="1" type="ORF">HMP0721_1256</name>
</gene>
<dbReference type="STRING" id="887929.HMP0721_1256"/>
<dbReference type="OrthoDB" id="9833059at2"/>
<comment type="caution">
    <text evidence="1">The sequence shown here is derived from an EMBL/GenBank/DDBJ whole genome shotgun (WGS) entry which is preliminary data.</text>
</comment>
<keyword evidence="2" id="KW-1185">Reference proteome</keyword>
<dbReference type="RefSeq" id="WP_006598679.1">
    <property type="nucleotide sequence ID" value="NZ_GL622359.1"/>
</dbReference>
<dbReference type="Proteomes" id="UP000004754">
    <property type="component" value="Unassembled WGS sequence"/>
</dbReference>
<sequence>MNSLEKWKDPYFEPELHIYMIDPHNLEVIRGELFDVEKIILTDGYYSDTKISGSLGTIADNYIGGSWLRIMVDGQGVATLGVQSIKTTQAPEGGEAKTYDLQSVLWMLDTDIAYQLYTIGQNTQTRTAIVAVARACGKSVIFQAGSRDAIYTAAKIYERTDSYRSILADICNKANNQLGVDGYGHISVAAYVAPGDKTPAWSLDADDPRGIILSPGHEDSDSSGEAYNRTVVVAENPNSDGKPLVASADAAVTSAISSAYRGWTRTNVHDVSDMSPFTQAQAQKLVGQYTANDRSQGKTRDCTCMYFPVKAGEVIEWAEDGKKKNYLVQTVESDLIAWTVKLTLKEV</sequence>
<dbReference type="AlphaFoldDB" id="E6MGX2"/>
<evidence type="ECO:0000313" key="1">
    <source>
        <dbReference type="EMBL" id="EFV01862.1"/>
    </source>
</evidence>
<accession>E6MGX2</accession>
<protein>
    <recommendedName>
        <fullName evidence="3">Phage tail protein</fullName>
    </recommendedName>
</protein>
<evidence type="ECO:0000313" key="2">
    <source>
        <dbReference type="Proteomes" id="UP000004754"/>
    </source>
</evidence>
<reference evidence="1 2" key="1">
    <citation type="submission" date="2010-12" db="EMBL/GenBank/DDBJ databases">
        <authorList>
            <person name="Muzny D."/>
            <person name="Qin X."/>
            <person name="Deng J."/>
            <person name="Jiang H."/>
            <person name="Liu Y."/>
            <person name="Qu J."/>
            <person name="Song X.-Z."/>
            <person name="Zhang L."/>
            <person name="Thornton R."/>
            <person name="Coyle M."/>
            <person name="Francisco L."/>
            <person name="Jackson L."/>
            <person name="Javaid M."/>
            <person name="Korchina V."/>
            <person name="Kovar C."/>
            <person name="Mata R."/>
            <person name="Mathew T."/>
            <person name="Ngo R."/>
            <person name="Nguyen L."/>
            <person name="Nguyen N."/>
            <person name="Okwuonu G."/>
            <person name="Ongeri F."/>
            <person name="Pham C."/>
            <person name="Simmons D."/>
            <person name="Wilczek-Boney K."/>
            <person name="Hale W."/>
            <person name="Jakkamsetti A."/>
            <person name="Pham P."/>
            <person name="Ruth R."/>
            <person name="San Lucas F."/>
            <person name="Warren J."/>
            <person name="Zhang J."/>
            <person name="Zhao Z."/>
            <person name="Zhou C."/>
            <person name="Zhu D."/>
            <person name="Lee S."/>
            <person name="Bess C."/>
            <person name="Blankenburg K."/>
            <person name="Forbes L."/>
            <person name="Fu Q."/>
            <person name="Gubbala S."/>
            <person name="Hirani K."/>
            <person name="Jayaseelan J.C."/>
            <person name="Lara F."/>
            <person name="Munidasa M."/>
            <person name="Palculict T."/>
            <person name="Patil S."/>
            <person name="Pu L.-L."/>
            <person name="Saada N."/>
            <person name="Tang L."/>
            <person name="Weissenberger G."/>
            <person name="Zhu Y."/>
            <person name="Hemphill L."/>
            <person name="Shang Y."/>
            <person name="Youmans B."/>
            <person name="Ayvaz T."/>
            <person name="Ross M."/>
            <person name="Santibanez J."/>
            <person name="Aqrawi P."/>
            <person name="Gross S."/>
            <person name="Joshi V."/>
            <person name="Fowler G."/>
            <person name="Nazareth L."/>
            <person name="Reid J."/>
            <person name="Worley K."/>
            <person name="Petrosino J."/>
            <person name="Highlander S."/>
            <person name="Gibbs R."/>
        </authorList>
    </citation>
    <scope>NUCLEOTIDE SEQUENCE [LARGE SCALE GENOMIC DNA]</scope>
    <source>
        <strain evidence="1 2">ATCC 23263</strain>
    </source>
</reference>
<dbReference type="EMBL" id="AEQN01000016">
    <property type="protein sequence ID" value="EFV01862.1"/>
    <property type="molecule type" value="Genomic_DNA"/>
</dbReference>
<organism evidence="1 2">
    <name type="scientific">Pseudoramibacter alactolyticus ATCC 23263</name>
    <dbReference type="NCBI Taxonomy" id="887929"/>
    <lineage>
        <taxon>Bacteria</taxon>
        <taxon>Bacillati</taxon>
        <taxon>Bacillota</taxon>
        <taxon>Clostridia</taxon>
        <taxon>Eubacteriales</taxon>
        <taxon>Eubacteriaceae</taxon>
        <taxon>Pseudoramibacter</taxon>
    </lineage>
</organism>
<evidence type="ECO:0008006" key="3">
    <source>
        <dbReference type="Google" id="ProtNLM"/>
    </source>
</evidence>